<dbReference type="EMBL" id="CAEZSK010000031">
    <property type="protein sequence ID" value="CAB4536256.1"/>
    <property type="molecule type" value="Genomic_DNA"/>
</dbReference>
<gene>
    <name evidence="1" type="ORF">UFOPK1419_00366</name>
</gene>
<proteinExistence type="predicted"/>
<protein>
    <submittedName>
        <fullName evidence="1">Unannotated protein</fullName>
    </submittedName>
</protein>
<dbReference type="CDD" id="cd21650">
    <property type="entry name" value="CrtA-like"/>
    <property type="match status" value="1"/>
</dbReference>
<dbReference type="InterPro" id="IPR049574">
    <property type="entry name" value="CrtA-like"/>
</dbReference>
<dbReference type="AlphaFoldDB" id="A0A6J6BBJ5"/>
<name>A0A6J6BBJ5_9ZZZZ</name>
<reference evidence="1" key="1">
    <citation type="submission" date="2020-05" db="EMBL/GenBank/DDBJ databases">
        <authorList>
            <person name="Chiriac C."/>
            <person name="Salcher M."/>
            <person name="Ghai R."/>
            <person name="Kavagutti S V."/>
        </authorList>
    </citation>
    <scope>NUCLEOTIDE SEQUENCE</scope>
</reference>
<organism evidence="1">
    <name type="scientific">freshwater metagenome</name>
    <dbReference type="NCBI Taxonomy" id="449393"/>
    <lineage>
        <taxon>unclassified sequences</taxon>
        <taxon>metagenomes</taxon>
        <taxon>ecological metagenomes</taxon>
    </lineage>
</organism>
<evidence type="ECO:0000313" key="1">
    <source>
        <dbReference type="EMBL" id="CAB4536256.1"/>
    </source>
</evidence>
<sequence>MSQSLITVVYFWKIERRHIAFALLRMALDRGGLRKMKGVKFAKMLGTGRGETFTPRDADAKRWGCLVVLDETKLSELDGSNLIQSWRSKSIEEVRFLLDPISSHGLWAKKNPFGYATTQTDGQVVAITRARIKWLQNLRFWRAVPPVTQSLHSSIGLITTIGIGEAPIGLQGTFSQWNSGADLRNFAYKGAAHQTAIAATERHGWYAEELFARFAVRDIRGSITK</sequence>
<accession>A0A6J6BBJ5</accession>